<dbReference type="PANTHER" id="PTHR46358:SF1">
    <property type="entry name" value="TONSOKU-LIKE PROTEIN"/>
    <property type="match status" value="1"/>
</dbReference>
<evidence type="ECO:0000256" key="1">
    <source>
        <dbReference type="ARBA" id="ARBA00004123"/>
    </source>
</evidence>
<dbReference type="SUPFAM" id="SSF48403">
    <property type="entry name" value="Ankyrin repeat"/>
    <property type="match status" value="1"/>
</dbReference>
<name>F6W3X7_CIOIN</name>
<reference evidence="5" key="2">
    <citation type="submission" date="2025-08" db="UniProtKB">
        <authorList>
            <consortium name="Ensembl"/>
        </authorList>
    </citation>
    <scope>IDENTIFICATION</scope>
</reference>
<evidence type="ECO:0000256" key="3">
    <source>
        <dbReference type="ARBA" id="ARBA00023242"/>
    </source>
</evidence>
<evidence type="ECO:0000256" key="2">
    <source>
        <dbReference type="ARBA" id="ARBA00022737"/>
    </source>
</evidence>
<dbReference type="STRING" id="7719.ENSCINP00000028343"/>
<dbReference type="GeneTree" id="ENSGT00940000156532"/>
<accession>F6W3X7</accession>
<evidence type="ECO:0000256" key="4">
    <source>
        <dbReference type="PROSITE-ProRule" id="PRU00023"/>
    </source>
</evidence>
<feature type="repeat" description="ANK" evidence="4">
    <location>
        <begin position="170"/>
        <end position="202"/>
    </location>
</feature>
<dbReference type="Proteomes" id="UP000008144">
    <property type="component" value="Unassembled WGS sequence"/>
</dbReference>
<dbReference type="InterPro" id="IPR052311">
    <property type="entry name" value="MMS22L-TONSL_complex_comp"/>
</dbReference>
<dbReference type="PROSITE" id="PS50088">
    <property type="entry name" value="ANK_REPEAT"/>
    <property type="match status" value="3"/>
</dbReference>
<dbReference type="InterPro" id="IPR036770">
    <property type="entry name" value="Ankyrin_rpt-contain_sf"/>
</dbReference>
<dbReference type="HOGENOM" id="CLU_535923_0_0_1"/>
<protein>
    <submittedName>
        <fullName evidence="5">Uncharacterized protein</fullName>
    </submittedName>
</protein>
<dbReference type="Ensembl" id="ENSCINT00000028589.2">
    <property type="protein sequence ID" value="ENSCINP00000028343.2"/>
    <property type="gene ID" value="ENSCING00000024132.1"/>
</dbReference>
<reference evidence="5" key="3">
    <citation type="submission" date="2025-09" db="UniProtKB">
        <authorList>
            <consortium name="Ensembl"/>
        </authorList>
    </citation>
    <scope>IDENTIFICATION</scope>
</reference>
<dbReference type="GO" id="GO:0005634">
    <property type="term" value="C:nucleus"/>
    <property type="evidence" value="ECO:0007669"/>
    <property type="project" value="UniProtKB-SubCell"/>
</dbReference>
<dbReference type="InterPro" id="IPR002110">
    <property type="entry name" value="Ankyrin_rpt"/>
</dbReference>
<keyword evidence="4" id="KW-0040">ANK repeat</keyword>
<organism evidence="5 6">
    <name type="scientific">Ciona intestinalis</name>
    <name type="common">Transparent sea squirt</name>
    <name type="synonym">Ascidia intestinalis</name>
    <dbReference type="NCBI Taxonomy" id="7719"/>
    <lineage>
        <taxon>Eukaryota</taxon>
        <taxon>Metazoa</taxon>
        <taxon>Chordata</taxon>
        <taxon>Tunicata</taxon>
        <taxon>Ascidiacea</taxon>
        <taxon>Phlebobranchia</taxon>
        <taxon>Cionidae</taxon>
        <taxon>Ciona</taxon>
    </lineage>
</organism>
<dbReference type="Pfam" id="PF12796">
    <property type="entry name" value="Ank_2"/>
    <property type="match status" value="1"/>
</dbReference>
<dbReference type="Gene3D" id="1.25.40.20">
    <property type="entry name" value="Ankyrin repeat-containing domain"/>
    <property type="match status" value="1"/>
</dbReference>
<keyword evidence="6" id="KW-1185">Reference proteome</keyword>
<dbReference type="PANTHER" id="PTHR46358">
    <property type="entry name" value="TONSOKU-LIKE PROTEIN"/>
    <property type="match status" value="1"/>
</dbReference>
<evidence type="ECO:0000313" key="5">
    <source>
        <dbReference type="Ensembl" id="ENSCINP00000028343.2"/>
    </source>
</evidence>
<evidence type="ECO:0000313" key="6">
    <source>
        <dbReference type="Proteomes" id="UP000008144"/>
    </source>
</evidence>
<sequence length="509" mass="57422">MKCAEDCGSDHLKMKALVRREEIETKFNDVEAADVTKSEISMLELKVGEIDEGSETITDCYNSCPLDDSMEMLEEELAIPLKDDEVTRRSKRALISKQNCLGETGLHQACIGGDLKRVQLLIKQGHQVNPRDFCGWTPLHEASNHGHEDIVEYLLQHGAHINDLGGEGCGNLTPIHDAANNGHFNVVEILLNHNANPFIANNEGLNVLATLRKYRDKYGDEMDEKQRSLCDAVCRRLEERKDQHHVVDPPIIIRDATVDVSSSPPNIDDVITDDVTDNDITDNVTTHDVTTCDVTTDDVITEYRSSITSLGSSRRRKSFPVHHKRSVPALVERSADDPWLVEDVDPPRKKRRFLDGGSWDAGKRTKITDYCSEVPRSRDDVVVNVEYRDEDIRLDVLDQGRVTTSSMRVKVEIEDFSFFVAVPPDKPVSWLNEVATSCYERNHRVSPTIQLSCDDVLMMNEDLVSVVVRNNDVIKGVVMSWNIPLLSERYVKYCQQTNIAEIPRITNAC</sequence>
<feature type="repeat" description="ANK" evidence="4">
    <location>
        <begin position="134"/>
        <end position="166"/>
    </location>
</feature>
<dbReference type="PROSITE" id="PS50297">
    <property type="entry name" value="ANK_REP_REGION"/>
    <property type="match status" value="3"/>
</dbReference>
<dbReference type="SMART" id="SM00248">
    <property type="entry name" value="ANK"/>
    <property type="match status" value="3"/>
</dbReference>
<proteinExistence type="predicted"/>
<dbReference type="Pfam" id="PF00023">
    <property type="entry name" value="Ank"/>
    <property type="match status" value="1"/>
</dbReference>
<reference evidence="6" key="1">
    <citation type="journal article" date="2002" name="Science">
        <title>The draft genome of Ciona intestinalis: insights into chordate and vertebrate origins.</title>
        <authorList>
            <person name="Dehal P."/>
            <person name="Satou Y."/>
            <person name="Campbell R.K."/>
            <person name="Chapman J."/>
            <person name="Degnan B."/>
            <person name="De Tomaso A."/>
            <person name="Davidson B."/>
            <person name="Di Gregorio A."/>
            <person name="Gelpke M."/>
            <person name="Goodstein D.M."/>
            <person name="Harafuji N."/>
            <person name="Hastings K.E."/>
            <person name="Ho I."/>
            <person name="Hotta K."/>
            <person name="Huang W."/>
            <person name="Kawashima T."/>
            <person name="Lemaire P."/>
            <person name="Martinez D."/>
            <person name="Meinertzhagen I.A."/>
            <person name="Necula S."/>
            <person name="Nonaka M."/>
            <person name="Putnam N."/>
            <person name="Rash S."/>
            <person name="Saiga H."/>
            <person name="Satake M."/>
            <person name="Terry A."/>
            <person name="Yamada L."/>
            <person name="Wang H.G."/>
            <person name="Awazu S."/>
            <person name="Azumi K."/>
            <person name="Boore J."/>
            <person name="Branno M."/>
            <person name="Chin-Bow S."/>
            <person name="DeSantis R."/>
            <person name="Doyle S."/>
            <person name="Francino P."/>
            <person name="Keys D.N."/>
            <person name="Haga S."/>
            <person name="Hayashi H."/>
            <person name="Hino K."/>
            <person name="Imai K.S."/>
            <person name="Inaba K."/>
            <person name="Kano S."/>
            <person name="Kobayashi K."/>
            <person name="Kobayashi M."/>
            <person name="Lee B.I."/>
            <person name="Makabe K.W."/>
            <person name="Manohar C."/>
            <person name="Matassi G."/>
            <person name="Medina M."/>
            <person name="Mochizuki Y."/>
            <person name="Mount S."/>
            <person name="Morishita T."/>
            <person name="Miura S."/>
            <person name="Nakayama A."/>
            <person name="Nishizaka S."/>
            <person name="Nomoto H."/>
            <person name="Ohta F."/>
            <person name="Oishi K."/>
            <person name="Rigoutsos I."/>
            <person name="Sano M."/>
            <person name="Sasaki A."/>
            <person name="Sasakura Y."/>
            <person name="Shoguchi E."/>
            <person name="Shin-i T."/>
            <person name="Spagnuolo A."/>
            <person name="Stainier D."/>
            <person name="Suzuki M.M."/>
            <person name="Tassy O."/>
            <person name="Takatori N."/>
            <person name="Tokuoka M."/>
            <person name="Yagi K."/>
            <person name="Yoshizaki F."/>
            <person name="Wada S."/>
            <person name="Zhang C."/>
            <person name="Hyatt P.D."/>
            <person name="Larimer F."/>
            <person name="Detter C."/>
            <person name="Doggett N."/>
            <person name="Glavina T."/>
            <person name="Hawkins T."/>
            <person name="Richardson P."/>
            <person name="Lucas S."/>
            <person name="Kohara Y."/>
            <person name="Levine M."/>
            <person name="Satoh N."/>
            <person name="Rokhsar D.S."/>
        </authorList>
    </citation>
    <scope>NUCLEOTIDE SEQUENCE [LARGE SCALE GENOMIC DNA]</scope>
</reference>
<dbReference type="AlphaFoldDB" id="F6W3X7"/>
<comment type="subcellular location">
    <subcellularLocation>
        <location evidence="1">Nucleus</location>
    </subcellularLocation>
</comment>
<dbReference type="InParanoid" id="F6W3X7"/>
<keyword evidence="2" id="KW-0677">Repeat</keyword>
<feature type="repeat" description="ANK" evidence="4">
    <location>
        <begin position="101"/>
        <end position="133"/>
    </location>
</feature>
<keyword evidence="3" id="KW-0539">Nucleus</keyword>